<dbReference type="Gene3D" id="3.50.50.60">
    <property type="entry name" value="FAD/NAD(P)-binding domain"/>
    <property type="match status" value="1"/>
</dbReference>
<sequence>MKIWDAIVVGAGQSGLATAYYLQKFGVEFVMLDAHDSAGGMWPDTWPSLTLFSPADASNLPGKPMPSYPGFPPASHVVEYLEDYEARYDFPIIRPVRVEDVSVDDGVFRVHAGDKEWHARAVVAATGTWDAPFVPFYPGEFAGTQWHARNYPGPDEFAGSTVAVVGGSDSGAQIAADLLNAGVATQWFSREEPHWLPDDVDGRVLFQRARQQILGTREPDGESERKIQGDIVVVPPVRKARDEGKLYARPMFSSLDELDVDHLIWATGFRPVLKPFRKLLDKNSQPKVEGLYLVGYGNWTGPASATLAGVGPFAKKTARKVARGHR</sequence>
<dbReference type="InterPro" id="IPR050982">
    <property type="entry name" value="Auxin_biosynth/cation_transpt"/>
</dbReference>
<protein>
    <submittedName>
        <fullName evidence="2">Pyridine nucleotide-disulfide oxidoreductase</fullName>
    </submittedName>
</protein>
<dbReference type="EMBL" id="BQKK01000004">
    <property type="protein sequence ID" value="GJN43431.1"/>
    <property type="molecule type" value="Genomic_DNA"/>
</dbReference>
<evidence type="ECO:0000256" key="1">
    <source>
        <dbReference type="ARBA" id="ARBA00023002"/>
    </source>
</evidence>
<reference evidence="2" key="1">
    <citation type="submission" date="2021-12" db="EMBL/GenBank/DDBJ databases">
        <title>Draft genome sequence of Corynebacterium ammoniagenes strain T-723.</title>
        <authorList>
            <person name="Matsuzawa M."/>
            <person name="Hiratani M."/>
            <person name="Abe I."/>
            <person name="Tsuji Y."/>
            <person name="Nakamura J."/>
        </authorList>
    </citation>
    <scope>NUCLEOTIDE SEQUENCE</scope>
    <source>
        <strain evidence="2">T-723</strain>
    </source>
</reference>
<dbReference type="PANTHER" id="PTHR43539:SF78">
    <property type="entry name" value="FLAVIN-CONTAINING MONOOXYGENASE"/>
    <property type="match status" value="1"/>
</dbReference>
<proteinExistence type="predicted"/>
<dbReference type="PANTHER" id="PTHR43539">
    <property type="entry name" value="FLAVIN-BINDING MONOOXYGENASE-LIKE PROTEIN (AFU_ORTHOLOGUE AFUA_4G09220)"/>
    <property type="match status" value="1"/>
</dbReference>
<dbReference type="Proteomes" id="UP001054925">
    <property type="component" value="Unassembled WGS sequence"/>
</dbReference>
<dbReference type="GO" id="GO:0050660">
    <property type="term" value="F:flavin adenine dinucleotide binding"/>
    <property type="evidence" value="ECO:0007669"/>
    <property type="project" value="TreeGrafter"/>
</dbReference>
<dbReference type="PRINTS" id="PR00368">
    <property type="entry name" value="FADPNR"/>
</dbReference>
<dbReference type="AlphaFoldDB" id="A0AAV5G8R0"/>
<dbReference type="GO" id="GO:0004497">
    <property type="term" value="F:monooxygenase activity"/>
    <property type="evidence" value="ECO:0007669"/>
    <property type="project" value="TreeGrafter"/>
</dbReference>
<evidence type="ECO:0000313" key="3">
    <source>
        <dbReference type="Proteomes" id="UP001054925"/>
    </source>
</evidence>
<accession>A0AAV5G8R0</accession>
<dbReference type="RefSeq" id="WP_168939660.1">
    <property type="nucleotide sequence ID" value="NZ_BQKK01000004.1"/>
</dbReference>
<dbReference type="PRINTS" id="PR00469">
    <property type="entry name" value="PNDRDTASEII"/>
</dbReference>
<dbReference type="SUPFAM" id="SSF51905">
    <property type="entry name" value="FAD/NAD(P)-binding domain"/>
    <property type="match status" value="2"/>
</dbReference>
<evidence type="ECO:0000313" key="2">
    <source>
        <dbReference type="EMBL" id="GJN43431.1"/>
    </source>
</evidence>
<comment type="caution">
    <text evidence="2">The sequence shown here is derived from an EMBL/GenBank/DDBJ whole genome shotgun (WGS) entry which is preliminary data.</text>
</comment>
<keyword evidence="1" id="KW-0560">Oxidoreductase</keyword>
<organism evidence="2 3">
    <name type="scientific">Corynebacterium ammoniagenes</name>
    <name type="common">Brevibacterium ammoniagenes</name>
    <dbReference type="NCBI Taxonomy" id="1697"/>
    <lineage>
        <taxon>Bacteria</taxon>
        <taxon>Bacillati</taxon>
        <taxon>Actinomycetota</taxon>
        <taxon>Actinomycetes</taxon>
        <taxon>Mycobacteriales</taxon>
        <taxon>Corynebacteriaceae</taxon>
        <taxon>Corynebacterium</taxon>
    </lineage>
</organism>
<name>A0AAV5G8R0_CORAM</name>
<dbReference type="Pfam" id="PF13738">
    <property type="entry name" value="Pyr_redox_3"/>
    <property type="match status" value="1"/>
</dbReference>
<dbReference type="InterPro" id="IPR036188">
    <property type="entry name" value="FAD/NAD-bd_sf"/>
</dbReference>
<gene>
    <name evidence="2" type="ORF">CAT723_19100</name>
</gene>